<protein>
    <submittedName>
        <fullName evidence="1">Abhydrolase domain-containing 12</fullName>
    </submittedName>
</protein>
<keyword evidence="2" id="KW-1185">Reference proteome</keyword>
<accession>A0ACB8R3U5</accession>
<gene>
    <name evidence="1" type="ORF">FA95DRAFT_1505054</name>
</gene>
<dbReference type="EMBL" id="MU276413">
    <property type="protein sequence ID" value="KAI0038779.1"/>
    <property type="molecule type" value="Genomic_DNA"/>
</dbReference>
<comment type="caution">
    <text evidence="1">The sequence shown here is derived from an EMBL/GenBank/DDBJ whole genome shotgun (WGS) entry which is preliminary data.</text>
</comment>
<name>A0ACB8R3U5_9AGAM</name>
<organism evidence="1 2">
    <name type="scientific">Auriscalpium vulgare</name>
    <dbReference type="NCBI Taxonomy" id="40419"/>
    <lineage>
        <taxon>Eukaryota</taxon>
        <taxon>Fungi</taxon>
        <taxon>Dikarya</taxon>
        <taxon>Basidiomycota</taxon>
        <taxon>Agaricomycotina</taxon>
        <taxon>Agaricomycetes</taxon>
        <taxon>Russulales</taxon>
        <taxon>Auriscalpiaceae</taxon>
        <taxon>Auriscalpium</taxon>
    </lineage>
</organism>
<evidence type="ECO:0000313" key="2">
    <source>
        <dbReference type="Proteomes" id="UP000814033"/>
    </source>
</evidence>
<sequence>MTFIAKARVFSVSFGAFYALILVLLCFWPAAQRQVLYMHAVRLPLGAQFDLPERYGLAPHKTLNIGIRTPDNETIGAWFTLSEPFYAAQKTHKAMDDETIKAALRAHPTLLYFHGTAATRALNKRVAYYKEYSARLRMNVLAIDYRGFADSTGVPTEEGLTIDARAAWDWLAGHGAQQGDVLIMGNSLGTAVSVQLASALENDGIRPRGVVLLAPFTRVEDLLESYHLFSVIPLLAPLKMLPQAAAYLKTRLTHRFDTLAKITTLKTGVLLAHAADDFDISHSHSDVIFEAFLEKHLPTLPLLTTGLDVPSEAALQELAKVVKERATVRSRLVTSQEVDRVGLLEVFKQSGGTGDVVILKTEYGGHDQIGLWQGVQDIVAELFDLH</sequence>
<proteinExistence type="predicted"/>
<reference evidence="1" key="2">
    <citation type="journal article" date="2022" name="New Phytol.">
        <title>Evolutionary transition to the ectomycorrhizal habit in the genomes of a hyperdiverse lineage of mushroom-forming fungi.</title>
        <authorList>
            <person name="Looney B."/>
            <person name="Miyauchi S."/>
            <person name="Morin E."/>
            <person name="Drula E."/>
            <person name="Courty P.E."/>
            <person name="Kohler A."/>
            <person name="Kuo A."/>
            <person name="LaButti K."/>
            <person name="Pangilinan J."/>
            <person name="Lipzen A."/>
            <person name="Riley R."/>
            <person name="Andreopoulos W."/>
            <person name="He G."/>
            <person name="Johnson J."/>
            <person name="Nolan M."/>
            <person name="Tritt A."/>
            <person name="Barry K.W."/>
            <person name="Grigoriev I.V."/>
            <person name="Nagy L.G."/>
            <person name="Hibbett D."/>
            <person name="Henrissat B."/>
            <person name="Matheny P.B."/>
            <person name="Labbe J."/>
            <person name="Martin F.M."/>
        </authorList>
    </citation>
    <scope>NUCLEOTIDE SEQUENCE</scope>
    <source>
        <strain evidence="1">FP105234-sp</strain>
    </source>
</reference>
<reference evidence="1" key="1">
    <citation type="submission" date="2021-02" db="EMBL/GenBank/DDBJ databases">
        <authorList>
            <consortium name="DOE Joint Genome Institute"/>
            <person name="Ahrendt S."/>
            <person name="Looney B.P."/>
            <person name="Miyauchi S."/>
            <person name="Morin E."/>
            <person name="Drula E."/>
            <person name="Courty P.E."/>
            <person name="Chicoki N."/>
            <person name="Fauchery L."/>
            <person name="Kohler A."/>
            <person name="Kuo A."/>
            <person name="Labutti K."/>
            <person name="Pangilinan J."/>
            <person name="Lipzen A."/>
            <person name="Riley R."/>
            <person name="Andreopoulos W."/>
            <person name="He G."/>
            <person name="Johnson J."/>
            <person name="Barry K.W."/>
            <person name="Grigoriev I.V."/>
            <person name="Nagy L."/>
            <person name="Hibbett D."/>
            <person name="Henrissat B."/>
            <person name="Matheny P.B."/>
            <person name="Labbe J."/>
            <person name="Martin F."/>
        </authorList>
    </citation>
    <scope>NUCLEOTIDE SEQUENCE</scope>
    <source>
        <strain evidence="1">FP105234-sp</strain>
    </source>
</reference>
<dbReference type="Proteomes" id="UP000814033">
    <property type="component" value="Unassembled WGS sequence"/>
</dbReference>
<evidence type="ECO:0000313" key="1">
    <source>
        <dbReference type="EMBL" id="KAI0038779.1"/>
    </source>
</evidence>